<dbReference type="Proteomes" id="UP000007054">
    <property type="component" value="Chromosome"/>
</dbReference>
<dbReference type="AlphaFoldDB" id="D4L9Z8"/>
<accession>D4L9Z8</accession>
<gene>
    <name evidence="1" type="ordered locus">RUM_01900</name>
</gene>
<dbReference type="GeneID" id="83157225"/>
<proteinExistence type="predicted"/>
<reference evidence="1" key="2">
    <citation type="submission" date="2010-03" db="EMBL/GenBank/DDBJ databases">
        <authorList>
            <person name="Pajon A."/>
        </authorList>
    </citation>
    <scope>NUCLEOTIDE SEQUENCE</scope>
    <source>
        <strain evidence="1">Type strain: 18P13</strain>
    </source>
</reference>
<name>D4L9Z8_RUMC1</name>
<dbReference type="EMBL" id="FP929052">
    <property type="protein sequence ID" value="CBL16443.1"/>
    <property type="molecule type" value="Genomic_DNA"/>
</dbReference>
<dbReference type="STRING" id="213810.RUM_01900"/>
<sequence length="54" mass="5654">MATKTKTGQKAPVSGQYKPVGSKTEVTLVKGKTVPPTPKGATTFVLVDKTKHGK</sequence>
<evidence type="ECO:0000313" key="1">
    <source>
        <dbReference type="EMBL" id="CBL16443.1"/>
    </source>
</evidence>
<dbReference type="HOGENOM" id="CLU_191991_1_0_9"/>
<organism evidence="1 2">
    <name type="scientific">Ruminococcus champanellensis (strain DSM 18848 / JCM 17042 / KCTC 15320 / 18P13)</name>
    <dbReference type="NCBI Taxonomy" id="213810"/>
    <lineage>
        <taxon>Bacteria</taxon>
        <taxon>Bacillati</taxon>
        <taxon>Bacillota</taxon>
        <taxon>Clostridia</taxon>
        <taxon>Eubacteriales</taxon>
        <taxon>Oscillospiraceae</taxon>
        <taxon>Ruminococcus</taxon>
    </lineage>
</organism>
<keyword evidence="2" id="KW-1185">Reference proteome</keyword>
<dbReference type="KEGG" id="rch:RUM_01900"/>
<reference evidence="1" key="1">
    <citation type="submission" date="2010-03" db="EMBL/GenBank/DDBJ databases">
        <title>The genome sequence of Ruminococcus sp. 18P13.</title>
        <authorList>
            <consortium name="metaHIT consortium -- http://www.metahit.eu/"/>
            <person name="Pajon A."/>
            <person name="Turner K."/>
            <person name="Parkhill J."/>
            <person name="Bernalier A."/>
        </authorList>
    </citation>
    <scope>NUCLEOTIDE SEQUENCE [LARGE SCALE GENOMIC DNA]</scope>
    <source>
        <strain evidence="1">Type strain: 18P13</strain>
    </source>
</reference>
<dbReference type="RefSeq" id="WP_015557350.1">
    <property type="nucleotide sequence ID" value="NC_021039.1"/>
</dbReference>
<evidence type="ECO:0000313" key="2">
    <source>
        <dbReference type="Proteomes" id="UP000007054"/>
    </source>
</evidence>
<protein>
    <submittedName>
        <fullName evidence="1">Uncharacterized protein</fullName>
    </submittedName>
</protein>